<gene>
    <name evidence="3" type="ORF">EDS130_LOCUS32646</name>
    <name evidence="2" type="ORF">XAT740_LOCUS13971</name>
</gene>
<proteinExistence type="predicted"/>
<dbReference type="AlphaFoldDB" id="A0A814HW89"/>
<dbReference type="Proteomes" id="UP000663828">
    <property type="component" value="Unassembled WGS sequence"/>
</dbReference>
<comment type="caution">
    <text evidence="2">The sequence shown here is derived from an EMBL/GenBank/DDBJ whole genome shotgun (WGS) entry which is preliminary data.</text>
</comment>
<organism evidence="2 4">
    <name type="scientific">Adineta ricciae</name>
    <name type="common">Rotifer</name>
    <dbReference type="NCBI Taxonomy" id="249248"/>
    <lineage>
        <taxon>Eukaryota</taxon>
        <taxon>Metazoa</taxon>
        <taxon>Spiralia</taxon>
        <taxon>Gnathifera</taxon>
        <taxon>Rotifera</taxon>
        <taxon>Eurotatoria</taxon>
        <taxon>Bdelloidea</taxon>
        <taxon>Adinetida</taxon>
        <taxon>Adinetidae</taxon>
        <taxon>Adineta</taxon>
    </lineage>
</organism>
<dbReference type="Proteomes" id="UP000663852">
    <property type="component" value="Unassembled WGS sequence"/>
</dbReference>
<sequence length="71" mass="8314">MTRSVPAGYVRFPTISLPPDSGRSRKWSGTDRIVPSQFRPESGGKESAGTYWNRRKLCRNRQKLYRNRPRF</sequence>
<evidence type="ECO:0000313" key="2">
    <source>
        <dbReference type="EMBL" id="CAF1015866.1"/>
    </source>
</evidence>
<reference evidence="2" key="1">
    <citation type="submission" date="2021-02" db="EMBL/GenBank/DDBJ databases">
        <authorList>
            <person name="Nowell W R."/>
        </authorList>
    </citation>
    <scope>NUCLEOTIDE SEQUENCE</scope>
</reference>
<feature type="region of interest" description="Disordered" evidence="1">
    <location>
        <begin position="20"/>
        <end position="47"/>
    </location>
</feature>
<evidence type="ECO:0000313" key="4">
    <source>
        <dbReference type="Proteomes" id="UP000663828"/>
    </source>
</evidence>
<protein>
    <submittedName>
        <fullName evidence="2">Uncharacterized protein</fullName>
    </submittedName>
</protein>
<dbReference type="EMBL" id="CAJNOJ010000252">
    <property type="protein sequence ID" value="CAF1339358.1"/>
    <property type="molecule type" value="Genomic_DNA"/>
</dbReference>
<evidence type="ECO:0000256" key="1">
    <source>
        <dbReference type="SAM" id="MobiDB-lite"/>
    </source>
</evidence>
<accession>A0A814HW89</accession>
<name>A0A814HW89_ADIRI</name>
<evidence type="ECO:0000313" key="3">
    <source>
        <dbReference type="EMBL" id="CAF1339358.1"/>
    </source>
</evidence>
<keyword evidence="4" id="KW-1185">Reference proteome</keyword>
<dbReference type="EMBL" id="CAJNOR010000826">
    <property type="protein sequence ID" value="CAF1015866.1"/>
    <property type="molecule type" value="Genomic_DNA"/>
</dbReference>